<comment type="caution">
    <text evidence="2">The sequence shown here is derived from an EMBL/GenBank/DDBJ whole genome shotgun (WGS) entry which is preliminary data.</text>
</comment>
<keyword evidence="1" id="KW-0732">Signal</keyword>
<dbReference type="Proteomes" id="UP000693892">
    <property type="component" value="Unassembled WGS sequence"/>
</dbReference>
<dbReference type="RefSeq" id="WP_218114431.1">
    <property type="nucleotide sequence ID" value="NZ_CAJVAP010000007.1"/>
</dbReference>
<evidence type="ECO:0000256" key="1">
    <source>
        <dbReference type="ARBA" id="ARBA00022729"/>
    </source>
</evidence>
<name>A0A916JXZ6_9MICO</name>
<dbReference type="PANTHER" id="PTHR30222">
    <property type="entry name" value="SPERMIDINE/PUTRESCINE-BINDING PERIPLASMIC PROTEIN"/>
    <property type="match status" value="1"/>
</dbReference>
<accession>A0A916JXZ6</accession>
<dbReference type="PANTHER" id="PTHR30222:SF2">
    <property type="entry name" value="ABC TRANSPORTER SUBSTRATE-BINDING PROTEIN"/>
    <property type="match status" value="1"/>
</dbReference>
<dbReference type="AlphaFoldDB" id="A0A916JXZ6"/>
<protein>
    <recommendedName>
        <fullName evidence="4">Spermidine/putrescine transport system substrate-binding protein</fullName>
    </recommendedName>
</protein>
<reference evidence="2" key="1">
    <citation type="submission" date="2021-06" db="EMBL/GenBank/DDBJ databases">
        <authorList>
            <person name="Criscuolo A."/>
        </authorList>
    </citation>
    <scope>NUCLEOTIDE SEQUENCE</scope>
    <source>
        <strain evidence="2">CIP111803</strain>
    </source>
</reference>
<dbReference type="Pfam" id="PF13416">
    <property type="entry name" value="SBP_bac_8"/>
    <property type="match status" value="1"/>
</dbReference>
<dbReference type="EMBL" id="CAJVAP010000007">
    <property type="protein sequence ID" value="CAG7605178.1"/>
    <property type="molecule type" value="Genomic_DNA"/>
</dbReference>
<dbReference type="PROSITE" id="PS51318">
    <property type="entry name" value="TAT"/>
    <property type="match status" value="1"/>
</dbReference>
<dbReference type="InterPro" id="IPR006059">
    <property type="entry name" value="SBP"/>
</dbReference>
<keyword evidence="3" id="KW-1185">Reference proteome</keyword>
<proteinExistence type="predicted"/>
<evidence type="ECO:0000313" key="2">
    <source>
        <dbReference type="EMBL" id="CAG7605178.1"/>
    </source>
</evidence>
<gene>
    <name evidence="2" type="ORF">LEUCIP111803_00804</name>
</gene>
<dbReference type="InterPro" id="IPR006311">
    <property type="entry name" value="TAT_signal"/>
</dbReference>
<sequence length="364" mass="40288">MNTLSQMSTTRRGLLGGSLGIGALGLLAGCSPSPQTGGGGGSGNPFTMVTWGGTSEEAFLEAWGTPFIEATGRTITTDTIDYGRFATQAESGKLEWDWFDCEAYYALGNPDFFQPLDYDRLEVDKDDFIEMPNDRGQAFTERALVSYWTSWVSSYRTDRDGPRPMNWEQFFDTKAIPGKRSVYNWPQGMLEIALLADGVAYEDLYPLDLERAFAKYDSIRDDLVFWNSAAESQQYLVSGAADFVVTWNNRIGNLALGGEAVAIEWEGNLRSYGMHVVPENARDEEGTYEWIKLALKPENQAALSLGGGMAPTLKSASASIPADVRKWLSTEPEAIEKSVGGADEKWWGENLAEVSTRWYEWAGQ</sequence>
<organism evidence="2 3">
    <name type="scientific">Leucobacter soli</name>
    <dbReference type="NCBI Taxonomy" id="2812850"/>
    <lineage>
        <taxon>Bacteria</taxon>
        <taxon>Bacillati</taxon>
        <taxon>Actinomycetota</taxon>
        <taxon>Actinomycetes</taxon>
        <taxon>Micrococcales</taxon>
        <taxon>Microbacteriaceae</taxon>
        <taxon>Leucobacter</taxon>
    </lineage>
</organism>
<evidence type="ECO:0008006" key="4">
    <source>
        <dbReference type="Google" id="ProtNLM"/>
    </source>
</evidence>
<evidence type="ECO:0000313" key="3">
    <source>
        <dbReference type="Proteomes" id="UP000693892"/>
    </source>
</evidence>